<dbReference type="PANTHER" id="PTHR46096:SF3">
    <property type="entry name" value="PERFORIN-1"/>
    <property type="match status" value="1"/>
</dbReference>
<evidence type="ECO:0000259" key="2">
    <source>
        <dbReference type="PROSITE" id="PS50004"/>
    </source>
</evidence>
<organism evidence="3 5">
    <name type="scientific">Aegotheles bennettii</name>
    <dbReference type="NCBI Taxonomy" id="48278"/>
    <lineage>
        <taxon>Eukaryota</taxon>
        <taxon>Metazoa</taxon>
        <taxon>Chordata</taxon>
        <taxon>Craniata</taxon>
        <taxon>Vertebrata</taxon>
        <taxon>Euteleostomi</taxon>
        <taxon>Archelosauria</taxon>
        <taxon>Archosauria</taxon>
        <taxon>Dinosauria</taxon>
        <taxon>Saurischia</taxon>
        <taxon>Theropoda</taxon>
        <taxon>Coelurosauria</taxon>
        <taxon>Aves</taxon>
        <taxon>Neognathae</taxon>
        <taxon>Neoaves</taxon>
        <taxon>Strisores</taxon>
        <taxon>Caprimulgiformes</taxon>
        <taxon>Aegothelidae</taxon>
        <taxon>Aegotheles</taxon>
    </lineage>
</organism>
<dbReference type="GO" id="GO:0016020">
    <property type="term" value="C:membrane"/>
    <property type="evidence" value="ECO:0007669"/>
    <property type="project" value="TreeGrafter"/>
</dbReference>
<dbReference type="GO" id="GO:0001771">
    <property type="term" value="P:immunological synapse formation"/>
    <property type="evidence" value="ECO:0007669"/>
    <property type="project" value="TreeGrafter"/>
</dbReference>
<dbReference type="OrthoDB" id="1366754at2759"/>
<dbReference type="Pfam" id="PF00168">
    <property type="entry name" value="C2"/>
    <property type="match status" value="1"/>
</dbReference>
<dbReference type="GO" id="GO:0001913">
    <property type="term" value="P:T cell mediated cytotoxicity"/>
    <property type="evidence" value="ECO:0007669"/>
    <property type="project" value="TreeGrafter"/>
</dbReference>
<keyword evidence="1" id="KW-0732">Signal</keyword>
<accession>A0A7K6TT05</accession>
<comment type="caution">
    <text evidence="3">The sequence shown here is derived from an EMBL/GenBank/DDBJ whole genome shotgun (WGS) entry which is preliminary data.</text>
</comment>
<dbReference type="EMBL" id="VZRW01001649">
    <property type="protein sequence ID" value="NWX12985.1"/>
    <property type="molecule type" value="Genomic_DNA"/>
</dbReference>
<dbReference type="SMART" id="SM00239">
    <property type="entry name" value="C2"/>
    <property type="match status" value="1"/>
</dbReference>
<dbReference type="SUPFAM" id="SSF49562">
    <property type="entry name" value="C2 domain (Calcium/lipid-binding domain, CaLB)"/>
    <property type="match status" value="1"/>
</dbReference>
<protein>
    <submittedName>
        <fullName evidence="3">PERF protein</fullName>
    </submittedName>
</protein>
<feature type="non-terminal residue" evidence="3">
    <location>
        <position position="1"/>
    </location>
</feature>
<dbReference type="PANTHER" id="PTHR46096">
    <property type="entry name" value="PERFORIN-1"/>
    <property type="match status" value="1"/>
</dbReference>
<dbReference type="EMBL" id="VZRW01002317">
    <property type="protein sequence ID" value="NWX13657.1"/>
    <property type="molecule type" value="Genomic_DNA"/>
</dbReference>
<dbReference type="InterPro" id="IPR000008">
    <property type="entry name" value="C2_dom"/>
</dbReference>
<dbReference type="InterPro" id="IPR052784">
    <property type="entry name" value="Perforin-1_pore-forming"/>
</dbReference>
<evidence type="ECO:0000313" key="4">
    <source>
        <dbReference type="EMBL" id="NWX13657.1"/>
    </source>
</evidence>
<dbReference type="AlphaFoldDB" id="A0A7K6TT05"/>
<dbReference type="Gene3D" id="2.60.40.150">
    <property type="entry name" value="C2 domain"/>
    <property type="match status" value="1"/>
</dbReference>
<reference evidence="3 5" key="1">
    <citation type="submission" date="2019-09" db="EMBL/GenBank/DDBJ databases">
        <title>Bird 10,000 Genomes (B10K) Project - Family phase.</title>
        <authorList>
            <person name="Zhang G."/>
        </authorList>
    </citation>
    <scope>NUCLEOTIDE SEQUENCE [LARGE SCALE GENOMIC DNA]</scope>
    <source>
        <strain evidence="3">B10K-DU-029-76</strain>
        <tissue evidence="3">Heart</tissue>
    </source>
</reference>
<dbReference type="GO" id="GO:0051607">
    <property type="term" value="P:defense response to virus"/>
    <property type="evidence" value="ECO:0007669"/>
    <property type="project" value="TreeGrafter"/>
</dbReference>
<sequence length="186" mass="20053">REGPSAPDPSLEDPCGAVCGHGGPHGGDPLGGCCSRHLGQARLVVTVTSGRGRWRGDHVTATDAYVQVTFGSRRGRTGTVWNNQSPRWDARVDLGTVELSPGGPKLRLEVWDEDNQWDDDFLGACEEEVEAGANHEVVCYVAGGRLDFSYWATCGPALGGPRCQDYVPQPPQGDLGVYRSSHWPPR</sequence>
<evidence type="ECO:0000256" key="1">
    <source>
        <dbReference type="ARBA" id="ARBA00022729"/>
    </source>
</evidence>
<name>A0A7K6TT05_9AVES</name>
<gene>
    <name evidence="3" type="primary">Prf1_0</name>
    <name evidence="4" type="synonym">Prf1_1</name>
    <name evidence="3" type="ORF">AEGBEN_R14848</name>
    <name evidence="4" type="ORF">AEGBEN_R15167</name>
</gene>
<evidence type="ECO:0000313" key="3">
    <source>
        <dbReference type="EMBL" id="NWX12985.1"/>
    </source>
</evidence>
<dbReference type="GO" id="GO:0022829">
    <property type="term" value="F:wide pore channel activity"/>
    <property type="evidence" value="ECO:0007669"/>
    <property type="project" value="TreeGrafter"/>
</dbReference>
<feature type="non-terminal residue" evidence="3">
    <location>
        <position position="186"/>
    </location>
</feature>
<keyword evidence="5" id="KW-1185">Reference proteome</keyword>
<dbReference type="Proteomes" id="UP000559068">
    <property type="component" value="Unassembled WGS sequence"/>
</dbReference>
<dbReference type="InterPro" id="IPR035892">
    <property type="entry name" value="C2_domain_sf"/>
</dbReference>
<evidence type="ECO:0000313" key="5">
    <source>
        <dbReference type="Proteomes" id="UP000559068"/>
    </source>
</evidence>
<dbReference type="PROSITE" id="PS50004">
    <property type="entry name" value="C2"/>
    <property type="match status" value="1"/>
</dbReference>
<feature type="domain" description="C2" evidence="2">
    <location>
        <begin position="24"/>
        <end position="150"/>
    </location>
</feature>
<proteinExistence type="predicted"/>